<dbReference type="Gene3D" id="3.40.50.300">
    <property type="entry name" value="P-loop containing nucleotide triphosphate hydrolases"/>
    <property type="match status" value="1"/>
</dbReference>
<reference evidence="1" key="1">
    <citation type="submission" date="2022-09" db="EMBL/GenBank/DDBJ databases">
        <title>Fusarium specimens isolated from Avocado Roots.</title>
        <authorList>
            <person name="Stajich J."/>
            <person name="Roper C."/>
            <person name="Heimlech-Rivalta G."/>
        </authorList>
    </citation>
    <scope>NUCLEOTIDE SEQUENCE</scope>
    <source>
        <strain evidence="1">A02</strain>
    </source>
</reference>
<dbReference type="Proteomes" id="UP001152087">
    <property type="component" value="Unassembled WGS sequence"/>
</dbReference>
<organism evidence="1 2">
    <name type="scientific">Fusarium falciforme</name>
    <dbReference type="NCBI Taxonomy" id="195108"/>
    <lineage>
        <taxon>Eukaryota</taxon>
        <taxon>Fungi</taxon>
        <taxon>Dikarya</taxon>
        <taxon>Ascomycota</taxon>
        <taxon>Pezizomycotina</taxon>
        <taxon>Sordariomycetes</taxon>
        <taxon>Hypocreomycetidae</taxon>
        <taxon>Hypocreales</taxon>
        <taxon>Nectriaceae</taxon>
        <taxon>Fusarium</taxon>
        <taxon>Fusarium solani species complex</taxon>
    </lineage>
</organism>
<evidence type="ECO:0000313" key="2">
    <source>
        <dbReference type="Proteomes" id="UP001152087"/>
    </source>
</evidence>
<evidence type="ECO:0008006" key="3">
    <source>
        <dbReference type="Google" id="ProtNLM"/>
    </source>
</evidence>
<proteinExistence type="predicted"/>
<keyword evidence="2" id="KW-1185">Reference proteome</keyword>
<dbReference type="InterPro" id="IPR027417">
    <property type="entry name" value="P-loop_NTPase"/>
</dbReference>
<accession>A0A9W8R2P7</accession>
<sequence length="323" mass="36595">MPPNPPWTTITHPWGKEMVWTSGSESDAFFAKVLQDEAMEKKIPHEIQTISQFKAKGERVLVYIRDAEAEKLTNAEMRKAGLKSVDFCHMSSTERPTAIRKFNDEKHSDIDVFITSFGRGADGGNFHGACHVGILFQYPDDIQTMMTVQRSFHHIGMKHNTVWVASHIDDTFDSHEQCQLAWQEAKIITESSPQEYEAISGQKIPEIHQSITGQHRLICAFEIVRSLRMGMISCYPRIRMRWPNMVAPEAMTAGHFYAAVGRFLMANPATTRLFTRAIMERIASTWELGTEISMARIVGNCPALPNPVTIYNYVENGKGEDML</sequence>
<dbReference type="OrthoDB" id="5023592at2759"/>
<comment type="caution">
    <text evidence="1">The sequence shown here is derived from an EMBL/GenBank/DDBJ whole genome shotgun (WGS) entry which is preliminary data.</text>
</comment>
<protein>
    <recommendedName>
        <fullName evidence="3">Helicase C-terminal domain-containing protein</fullName>
    </recommendedName>
</protein>
<gene>
    <name evidence="1" type="ORF">NW755_008625</name>
</gene>
<dbReference type="AlphaFoldDB" id="A0A9W8R2P7"/>
<evidence type="ECO:0000313" key="1">
    <source>
        <dbReference type="EMBL" id="KAJ4185181.1"/>
    </source>
</evidence>
<name>A0A9W8R2P7_9HYPO</name>
<dbReference type="EMBL" id="JAOQAV010000024">
    <property type="protein sequence ID" value="KAJ4185181.1"/>
    <property type="molecule type" value="Genomic_DNA"/>
</dbReference>